<evidence type="ECO:0000256" key="2">
    <source>
        <dbReference type="ARBA" id="ARBA00023002"/>
    </source>
</evidence>
<dbReference type="EMBL" id="ML122296">
    <property type="protein sequence ID" value="RPD55305.1"/>
    <property type="molecule type" value="Genomic_DNA"/>
</dbReference>
<dbReference type="STRING" id="1328759.A0A5C2RWQ5"/>
<dbReference type="PRINTS" id="PR00081">
    <property type="entry name" value="GDHRDH"/>
</dbReference>
<protein>
    <submittedName>
        <fullName evidence="4">NAD(P)-binding protein</fullName>
    </submittedName>
</protein>
<name>A0A5C2RWQ5_9APHY</name>
<dbReference type="AlphaFoldDB" id="A0A5C2RWQ5"/>
<evidence type="ECO:0000256" key="3">
    <source>
        <dbReference type="RuleBase" id="RU000363"/>
    </source>
</evidence>
<dbReference type="InterPro" id="IPR036291">
    <property type="entry name" value="NAD(P)-bd_dom_sf"/>
</dbReference>
<evidence type="ECO:0000256" key="1">
    <source>
        <dbReference type="ARBA" id="ARBA00006484"/>
    </source>
</evidence>
<dbReference type="Proteomes" id="UP000313359">
    <property type="component" value="Unassembled WGS sequence"/>
</dbReference>
<accession>A0A5C2RWQ5</accession>
<dbReference type="PANTHER" id="PTHR43976">
    <property type="entry name" value="SHORT CHAIN DEHYDROGENASE"/>
    <property type="match status" value="1"/>
</dbReference>
<sequence length="311" mass="34212">MYSSTGIDTSARTLLTRYAVTGSSQGLGRALVEEVLEAGERAVATVRRPESLSELSERYSVSHLLVVPLDVNNEDQIAKAFAATKEHFGRLDVVVNNAGYGIQSEIEGTPEHEARRIVETLFWGPVHITKEAIKFLRDVNPPGHGGRVLNISSAGGYIGNATRAYYNAGKFALEGFTESFTKEMLPEWNIKGVIIEPGGFRTEWGGSSMLRLPIHPAYDKPHAPGVRFREMTKTPVFIGDPHKAARAMIQVASMPDPPLRVQLGTDALVLVRNKARMTLRDNERYEELAHSTNADGVDKDQVMTRLAEASK</sequence>
<dbReference type="GO" id="GO:0016491">
    <property type="term" value="F:oxidoreductase activity"/>
    <property type="evidence" value="ECO:0007669"/>
    <property type="project" value="UniProtKB-KW"/>
</dbReference>
<reference evidence="4" key="1">
    <citation type="journal article" date="2018" name="Genome Biol. Evol.">
        <title>Genomics and development of Lentinus tigrinus, a white-rot wood-decaying mushroom with dimorphic fruiting bodies.</title>
        <authorList>
            <person name="Wu B."/>
            <person name="Xu Z."/>
            <person name="Knudson A."/>
            <person name="Carlson A."/>
            <person name="Chen N."/>
            <person name="Kovaka S."/>
            <person name="LaButti K."/>
            <person name="Lipzen A."/>
            <person name="Pennachio C."/>
            <person name="Riley R."/>
            <person name="Schakwitz W."/>
            <person name="Umezawa K."/>
            <person name="Ohm R.A."/>
            <person name="Grigoriev I.V."/>
            <person name="Nagy L.G."/>
            <person name="Gibbons J."/>
            <person name="Hibbett D."/>
        </authorList>
    </citation>
    <scope>NUCLEOTIDE SEQUENCE [LARGE SCALE GENOMIC DNA]</scope>
    <source>
        <strain evidence="4">ALCF2SS1-6</strain>
    </source>
</reference>
<dbReference type="CDD" id="cd05374">
    <property type="entry name" value="17beta-HSD-like_SDR_c"/>
    <property type="match status" value="1"/>
</dbReference>
<keyword evidence="2" id="KW-0560">Oxidoreductase</keyword>
<dbReference type="InterPro" id="IPR051911">
    <property type="entry name" value="SDR_oxidoreductase"/>
</dbReference>
<evidence type="ECO:0000313" key="4">
    <source>
        <dbReference type="EMBL" id="RPD55305.1"/>
    </source>
</evidence>
<dbReference type="Gene3D" id="3.40.50.720">
    <property type="entry name" value="NAD(P)-binding Rossmann-like Domain"/>
    <property type="match status" value="1"/>
</dbReference>
<evidence type="ECO:0000313" key="5">
    <source>
        <dbReference type="Proteomes" id="UP000313359"/>
    </source>
</evidence>
<comment type="similarity">
    <text evidence="1 3">Belongs to the short-chain dehydrogenases/reductases (SDR) family.</text>
</comment>
<dbReference type="Pfam" id="PF00106">
    <property type="entry name" value="adh_short"/>
    <property type="match status" value="1"/>
</dbReference>
<dbReference type="OrthoDB" id="1274115at2759"/>
<organism evidence="4 5">
    <name type="scientific">Lentinus tigrinus ALCF2SS1-6</name>
    <dbReference type="NCBI Taxonomy" id="1328759"/>
    <lineage>
        <taxon>Eukaryota</taxon>
        <taxon>Fungi</taxon>
        <taxon>Dikarya</taxon>
        <taxon>Basidiomycota</taxon>
        <taxon>Agaricomycotina</taxon>
        <taxon>Agaricomycetes</taxon>
        <taxon>Polyporales</taxon>
        <taxon>Polyporaceae</taxon>
        <taxon>Lentinus</taxon>
    </lineage>
</organism>
<gene>
    <name evidence="4" type="ORF">L227DRAFT_510103</name>
</gene>
<dbReference type="PRINTS" id="PR00080">
    <property type="entry name" value="SDRFAMILY"/>
</dbReference>
<proteinExistence type="inferred from homology"/>
<dbReference type="SUPFAM" id="SSF51735">
    <property type="entry name" value="NAD(P)-binding Rossmann-fold domains"/>
    <property type="match status" value="1"/>
</dbReference>
<dbReference type="PANTHER" id="PTHR43976:SF16">
    <property type="entry name" value="SHORT-CHAIN DEHYDROGENASE_REDUCTASE FAMILY PROTEIN"/>
    <property type="match status" value="1"/>
</dbReference>
<dbReference type="InterPro" id="IPR002347">
    <property type="entry name" value="SDR_fam"/>
</dbReference>
<keyword evidence="5" id="KW-1185">Reference proteome</keyword>